<dbReference type="Pfam" id="PF13231">
    <property type="entry name" value="PMT_2"/>
    <property type="match status" value="1"/>
</dbReference>
<dbReference type="RefSeq" id="WP_203918089.1">
    <property type="nucleotide sequence ID" value="NZ_BONZ01000024.1"/>
</dbReference>
<keyword evidence="3" id="KW-0328">Glycosyltransferase</keyword>
<feature type="transmembrane region" description="Helical" evidence="8">
    <location>
        <begin position="175"/>
        <end position="194"/>
    </location>
</feature>
<feature type="transmembrane region" description="Helical" evidence="8">
    <location>
        <begin position="305"/>
        <end position="323"/>
    </location>
</feature>
<comment type="subcellular location">
    <subcellularLocation>
        <location evidence="1">Cell membrane</location>
        <topology evidence="1">Multi-pass membrane protein</topology>
    </subcellularLocation>
</comment>
<evidence type="ECO:0000313" key="10">
    <source>
        <dbReference type="EMBL" id="GIH14419.1"/>
    </source>
</evidence>
<dbReference type="PANTHER" id="PTHR33908">
    <property type="entry name" value="MANNOSYLTRANSFERASE YKCB-RELATED"/>
    <property type="match status" value="1"/>
</dbReference>
<feature type="transmembrane region" description="Helical" evidence="8">
    <location>
        <begin position="87"/>
        <end position="107"/>
    </location>
</feature>
<keyword evidence="4" id="KW-0808">Transferase</keyword>
<accession>A0A8J3QQ29</accession>
<feature type="transmembrane region" description="Helical" evidence="8">
    <location>
        <begin position="282"/>
        <end position="299"/>
    </location>
</feature>
<evidence type="ECO:0000256" key="7">
    <source>
        <dbReference type="ARBA" id="ARBA00023136"/>
    </source>
</evidence>
<evidence type="ECO:0000256" key="8">
    <source>
        <dbReference type="SAM" id="Phobius"/>
    </source>
</evidence>
<dbReference type="AlphaFoldDB" id="A0A8J3QQ29"/>
<feature type="transmembrane region" description="Helical" evidence="8">
    <location>
        <begin position="21"/>
        <end position="43"/>
    </location>
</feature>
<proteinExistence type="predicted"/>
<dbReference type="InterPro" id="IPR038731">
    <property type="entry name" value="RgtA/B/C-like"/>
</dbReference>
<dbReference type="GO" id="GO:0016763">
    <property type="term" value="F:pentosyltransferase activity"/>
    <property type="evidence" value="ECO:0007669"/>
    <property type="project" value="TreeGrafter"/>
</dbReference>
<reference evidence="10" key="1">
    <citation type="submission" date="2021-01" db="EMBL/GenBank/DDBJ databases">
        <title>Whole genome shotgun sequence of Rugosimonospora africana NBRC 104875.</title>
        <authorList>
            <person name="Komaki H."/>
            <person name="Tamura T."/>
        </authorList>
    </citation>
    <scope>NUCLEOTIDE SEQUENCE</scope>
    <source>
        <strain evidence="10">NBRC 104875</strain>
    </source>
</reference>
<sequence length="504" mass="54712">MASSSASALGGETFSAPAPVAWGWLLSAIGALAVVLTLLSQWYGFERDELYFRVLRPAWGYVDQPPLTPLLAHLAAQVSPDPWVQRIPATLSAMLSVLVVVLITRELGGGRTAQGLCAWSYAFAATPLLMGHVMLTTSVDLVVWPLVCLFVIRVVRRDRPRWWLAVGLTVGLSTYNKLLVTLLLVALAAGLLIVGPRRALWTGWLALAAAVALVIALPNLLYQATHSWPQLTMSRALSENNAGSVRAVMWPYLFLLLGPPLVPIWVAGLVAPWRRRELAWRALRFLPVAFVVLLAETFVGGGQLYYPFGLLAVVYAVGCVPTAEFLARSRVWSRLTVCGVALNAAICAVIGLPLVPLSALADTPVPAINQAAQDQVGWPDYVAQVAAVYRSIPPEELARTVIITSNYGEAGAIYRYGPALGLPTPYSGQNQLYYERRPPEATTTVVLIGGAVDGAGDHFASCAIADRLHNRYGVDNEEEDEPVAICREPAQSWSVLWPMFQHYD</sequence>
<gene>
    <name evidence="10" type="ORF">Raf01_25910</name>
</gene>
<keyword evidence="6 8" id="KW-1133">Transmembrane helix</keyword>
<dbReference type="Proteomes" id="UP000642748">
    <property type="component" value="Unassembled WGS sequence"/>
</dbReference>
<keyword evidence="11" id="KW-1185">Reference proteome</keyword>
<dbReference type="PANTHER" id="PTHR33908:SF11">
    <property type="entry name" value="MEMBRANE PROTEIN"/>
    <property type="match status" value="1"/>
</dbReference>
<dbReference type="GO" id="GO:0009103">
    <property type="term" value="P:lipopolysaccharide biosynthetic process"/>
    <property type="evidence" value="ECO:0007669"/>
    <property type="project" value="UniProtKB-ARBA"/>
</dbReference>
<evidence type="ECO:0000313" key="11">
    <source>
        <dbReference type="Proteomes" id="UP000642748"/>
    </source>
</evidence>
<dbReference type="GO" id="GO:0005886">
    <property type="term" value="C:plasma membrane"/>
    <property type="evidence" value="ECO:0007669"/>
    <property type="project" value="UniProtKB-SubCell"/>
</dbReference>
<evidence type="ECO:0000259" key="9">
    <source>
        <dbReference type="Pfam" id="PF13231"/>
    </source>
</evidence>
<keyword evidence="7 8" id="KW-0472">Membrane</keyword>
<evidence type="ECO:0000256" key="5">
    <source>
        <dbReference type="ARBA" id="ARBA00022692"/>
    </source>
</evidence>
<evidence type="ECO:0000256" key="3">
    <source>
        <dbReference type="ARBA" id="ARBA00022676"/>
    </source>
</evidence>
<keyword evidence="2" id="KW-1003">Cell membrane</keyword>
<name>A0A8J3QQ29_9ACTN</name>
<feature type="transmembrane region" description="Helical" evidence="8">
    <location>
        <begin position="128"/>
        <end position="155"/>
    </location>
</feature>
<comment type="caution">
    <text evidence="10">The sequence shown here is derived from an EMBL/GenBank/DDBJ whole genome shotgun (WGS) entry which is preliminary data.</text>
</comment>
<evidence type="ECO:0000256" key="2">
    <source>
        <dbReference type="ARBA" id="ARBA00022475"/>
    </source>
</evidence>
<dbReference type="InterPro" id="IPR050297">
    <property type="entry name" value="LipidA_mod_glycosyltrf_83"/>
</dbReference>
<evidence type="ECO:0000256" key="4">
    <source>
        <dbReference type="ARBA" id="ARBA00022679"/>
    </source>
</evidence>
<feature type="domain" description="Glycosyltransferase RgtA/B/C/D-like" evidence="9">
    <location>
        <begin position="63"/>
        <end position="222"/>
    </location>
</feature>
<feature type="transmembrane region" description="Helical" evidence="8">
    <location>
        <begin position="335"/>
        <end position="355"/>
    </location>
</feature>
<keyword evidence="5 8" id="KW-0812">Transmembrane</keyword>
<evidence type="ECO:0000256" key="1">
    <source>
        <dbReference type="ARBA" id="ARBA00004651"/>
    </source>
</evidence>
<evidence type="ECO:0000256" key="6">
    <source>
        <dbReference type="ARBA" id="ARBA00022989"/>
    </source>
</evidence>
<dbReference type="EMBL" id="BONZ01000024">
    <property type="protein sequence ID" value="GIH14419.1"/>
    <property type="molecule type" value="Genomic_DNA"/>
</dbReference>
<feature type="transmembrane region" description="Helical" evidence="8">
    <location>
        <begin position="249"/>
        <end position="270"/>
    </location>
</feature>
<feature type="transmembrane region" description="Helical" evidence="8">
    <location>
        <begin position="201"/>
        <end position="222"/>
    </location>
</feature>
<protein>
    <recommendedName>
        <fullName evidence="9">Glycosyltransferase RgtA/B/C/D-like domain-containing protein</fullName>
    </recommendedName>
</protein>
<organism evidence="10 11">
    <name type="scientific">Rugosimonospora africana</name>
    <dbReference type="NCBI Taxonomy" id="556532"/>
    <lineage>
        <taxon>Bacteria</taxon>
        <taxon>Bacillati</taxon>
        <taxon>Actinomycetota</taxon>
        <taxon>Actinomycetes</taxon>
        <taxon>Micromonosporales</taxon>
        <taxon>Micromonosporaceae</taxon>
        <taxon>Rugosimonospora</taxon>
    </lineage>
</organism>